<dbReference type="RefSeq" id="WP_345211073.1">
    <property type="nucleotide sequence ID" value="NZ_BAABFT010000004.1"/>
</dbReference>
<organism evidence="1 2">
    <name type="scientific">Mucilaginibacter gynuensis</name>
    <dbReference type="NCBI Taxonomy" id="1302236"/>
    <lineage>
        <taxon>Bacteria</taxon>
        <taxon>Pseudomonadati</taxon>
        <taxon>Bacteroidota</taxon>
        <taxon>Sphingobacteriia</taxon>
        <taxon>Sphingobacteriales</taxon>
        <taxon>Sphingobacteriaceae</taxon>
        <taxon>Mucilaginibacter</taxon>
    </lineage>
</organism>
<evidence type="ECO:0000313" key="1">
    <source>
        <dbReference type="EMBL" id="GAA4321640.1"/>
    </source>
</evidence>
<gene>
    <name evidence="1" type="ORF">GCM10023149_21580</name>
</gene>
<comment type="caution">
    <text evidence="1">The sequence shown here is derived from an EMBL/GenBank/DDBJ whole genome shotgun (WGS) entry which is preliminary data.</text>
</comment>
<dbReference type="Proteomes" id="UP001500582">
    <property type="component" value="Unassembled WGS sequence"/>
</dbReference>
<sequence length="79" mass="8667">MGQIPLLKRDQSVSGYNIYEVISHGNSIGWVNPLNKERGKVVYTKQNPANVDNFNSIPTGGGDTIFQNGIALHQGNINR</sequence>
<reference evidence="2" key="1">
    <citation type="journal article" date="2019" name="Int. J. Syst. Evol. Microbiol.">
        <title>The Global Catalogue of Microorganisms (GCM) 10K type strain sequencing project: providing services to taxonomists for standard genome sequencing and annotation.</title>
        <authorList>
            <consortium name="The Broad Institute Genomics Platform"/>
            <consortium name="The Broad Institute Genome Sequencing Center for Infectious Disease"/>
            <person name="Wu L."/>
            <person name="Ma J."/>
        </authorList>
    </citation>
    <scope>NUCLEOTIDE SEQUENCE [LARGE SCALE GENOMIC DNA]</scope>
    <source>
        <strain evidence="2">JCM 17705</strain>
    </source>
</reference>
<protein>
    <submittedName>
        <fullName evidence="1">Uncharacterized protein</fullName>
    </submittedName>
</protein>
<name>A0ABP8GCQ9_9SPHI</name>
<evidence type="ECO:0000313" key="2">
    <source>
        <dbReference type="Proteomes" id="UP001500582"/>
    </source>
</evidence>
<keyword evidence="2" id="KW-1185">Reference proteome</keyword>
<dbReference type="EMBL" id="BAABFT010000004">
    <property type="protein sequence ID" value="GAA4321640.1"/>
    <property type="molecule type" value="Genomic_DNA"/>
</dbReference>
<accession>A0ABP8GCQ9</accession>
<proteinExistence type="predicted"/>